<gene>
    <name evidence="2" type="ORF">CHS0354_036911</name>
</gene>
<evidence type="ECO:0000256" key="1">
    <source>
        <dbReference type="SAM" id="MobiDB-lite"/>
    </source>
</evidence>
<organism evidence="2 3">
    <name type="scientific">Potamilus streckersoni</name>
    <dbReference type="NCBI Taxonomy" id="2493646"/>
    <lineage>
        <taxon>Eukaryota</taxon>
        <taxon>Metazoa</taxon>
        <taxon>Spiralia</taxon>
        <taxon>Lophotrochozoa</taxon>
        <taxon>Mollusca</taxon>
        <taxon>Bivalvia</taxon>
        <taxon>Autobranchia</taxon>
        <taxon>Heteroconchia</taxon>
        <taxon>Palaeoheterodonta</taxon>
        <taxon>Unionida</taxon>
        <taxon>Unionoidea</taxon>
        <taxon>Unionidae</taxon>
        <taxon>Ambleminae</taxon>
        <taxon>Lampsilini</taxon>
        <taxon>Potamilus</taxon>
    </lineage>
</organism>
<evidence type="ECO:0000313" key="2">
    <source>
        <dbReference type="EMBL" id="KAK3590308.1"/>
    </source>
</evidence>
<evidence type="ECO:0000313" key="3">
    <source>
        <dbReference type="Proteomes" id="UP001195483"/>
    </source>
</evidence>
<accession>A0AAE0VTR5</accession>
<comment type="caution">
    <text evidence="2">The sequence shown here is derived from an EMBL/GenBank/DDBJ whole genome shotgun (WGS) entry which is preliminary data.</text>
</comment>
<sequence>MSSASKLAELVNKWDMKGKLYGGLLRTNKIKRERREEERHAEKKRLETEERLQEERDNLELSTCIEKERLREKHDKLELSTCIEKEMKIEKDKMSRMEERKDKVRKITSGERLGIYSLKEHMRDIPEDLDRLCKAKLTVKPVKSNIAYGSLEQSPNRSHHSEIAKTKQVLIIRTVASDIGLGLCH</sequence>
<name>A0AAE0VTR5_9BIVA</name>
<reference evidence="2" key="2">
    <citation type="journal article" date="2021" name="Genome Biol. Evol.">
        <title>Developing a high-quality reference genome for a parasitic bivalve with doubly uniparental inheritance (Bivalvia: Unionida).</title>
        <authorList>
            <person name="Smith C.H."/>
        </authorList>
    </citation>
    <scope>NUCLEOTIDE SEQUENCE</scope>
    <source>
        <strain evidence="2">CHS0354</strain>
        <tissue evidence="2">Mantle</tissue>
    </source>
</reference>
<reference evidence="2" key="3">
    <citation type="submission" date="2023-05" db="EMBL/GenBank/DDBJ databases">
        <authorList>
            <person name="Smith C.H."/>
        </authorList>
    </citation>
    <scope>NUCLEOTIDE SEQUENCE</scope>
    <source>
        <strain evidence="2">CHS0354</strain>
        <tissue evidence="2">Mantle</tissue>
    </source>
</reference>
<keyword evidence="3" id="KW-1185">Reference proteome</keyword>
<proteinExistence type="predicted"/>
<dbReference type="AlphaFoldDB" id="A0AAE0VTR5"/>
<dbReference type="Proteomes" id="UP001195483">
    <property type="component" value="Unassembled WGS sequence"/>
</dbReference>
<protein>
    <submittedName>
        <fullName evidence="2">Uncharacterized protein</fullName>
    </submittedName>
</protein>
<feature type="compositionally biased region" description="Basic and acidic residues" evidence="1">
    <location>
        <begin position="33"/>
        <end position="54"/>
    </location>
</feature>
<reference evidence="2" key="1">
    <citation type="journal article" date="2021" name="Genome Biol. Evol.">
        <title>A High-Quality Reference Genome for a Parasitic Bivalve with Doubly Uniparental Inheritance (Bivalvia: Unionida).</title>
        <authorList>
            <person name="Smith C.H."/>
        </authorList>
    </citation>
    <scope>NUCLEOTIDE SEQUENCE</scope>
    <source>
        <strain evidence="2">CHS0354</strain>
    </source>
</reference>
<feature type="region of interest" description="Disordered" evidence="1">
    <location>
        <begin position="31"/>
        <end position="54"/>
    </location>
</feature>
<dbReference type="EMBL" id="JAEAOA010002164">
    <property type="protein sequence ID" value="KAK3590308.1"/>
    <property type="molecule type" value="Genomic_DNA"/>
</dbReference>